<evidence type="ECO:0000313" key="4">
    <source>
        <dbReference type="Proteomes" id="UP000838756"/>
    </source>
</evidence>
<keyword evidence="4" id="KW-1185">Reference proteome</keyword>
<protein>
    <submittedName>
        <fullName evidence="3">Jg3797 protein</fullName>
    </submittedName>
</protein>
<evidence type="ECO:0000256" key="2">
    <source>
        <dbReference type="ARBA" id="ARBA00022737"/>
    </source>
</evidence>
<dbReference type="PROSITE" id="PS51450">
    <property type="entry name" value="LRR"/>
    <property type="match status" value="1"/>
</dbReference>
<dbReference type="GO" id="GO:0005737">
    <property type="term" value="C:cytoplasm"/>
    <property type="evidence" value="ECO:0007669"/>
    <property type="project" value="TreeGrafter"/>
</dbReference>
<sequence>MSKAKKVIEEAKEINNPEIDLVDKGISNLDEIPGLFSLENITRLTLSHNKLSTVPAGLANLINLEILNLANNHIEELPVSLSSLPKLRILNVSLNRLYTLPRGFGAFPVLEILDLTYNNLKEETLPGNFYMMGEYQYESSI</sequence>
<evidence type="ECO:0000256" key="1">
    <source>
        <dbReference type="ARBA" id="ARBA00022614"/>
    </source>
</evidence>
<accession>A0A8S4RUD7</accession>
<dbReference type="OrthoDB" id="676979at2759"/>
<proteinExistence type="predicted"/>
<dbReference type="Gene3D" id="3.80.10.10">
    <property type="entry name" value="Ribonuclease Inhibitor"/>
    <property type="match status" value="1"/>
</dbReference>
<comment type="caution">
    <text evidence="3">The sequence shown here is derived from an EMBL/GenBank/DDBJ whole genome shotgun (WGS) entry which is preliminary data.</text>
</comment>
<dbReference type="PANTHER" id="PTHR48051">
    <property type="match status" value="1"/>
</dbReference>
<dbReference type="InterPro" id="IPR001611">
    <property type="entry name" value="Leu-rich_rpt"/>
</dbReference>
<dbReference type="SMART" id="SM00369">
    <property type="entry name" value="LRR_TYP"/>
    <property type="match status" value="4"/>
</dbReference>
<dbReference type="FunFam" id="3.80.10.10:FF:000159">
    <property type="entry name" value="Ras suppressor protein 1"/>
    <property type="match status" value="1"/>
</dbReference>
<organism evidence="3 4">
    <name type="scientific">Pararge aegeria aegeria</name>
    <dbReference type="NCBI Taxonomy" id="348720"/>
    <lineage>
        <taxon>Eukaryota</taxon>
        <taxon>Metazoa</taxon>
        <taxon>Ecdysozoa</taxon>
        <taxon>Arthropoda</taxon>
        <taxon>Hexapoda</taxon>
        <taxon>Insecta</taxon>
        <taxon>Pterygota</taxon>
        <taxon>Neoptera</taxon>
        <taxon>Endopterygota</taxon>
        <taxon>Lepidoptera</taxon>
        <taxon>Glossata</taxon>
        <taxon>Ditrysia</taxon>
        <taxon>Papilionoidea</taxon>
        <taxon>Nymphalidae</taxon>
        <taxon>Satyrinae</taxon>
        <taxon>Satyrini</taxon>
        <taxon>Parargina</taxon>
        <taxon>Pararge</taxon>
    </lineage>
</organism>
<name>A0A8S4RUD7_9NEOP</name>
<dbReference type="Pfam" id="PF00560">
    <property type="entry name" value="LRR_1"/>
    <property type="match status" value="1"/>
</dbReference>
<dbReference type="Proteomes" id="UP000838756">
    <property type="component" value="Unassembled WGS sequence"/>
</dbReference>
<dbReference type="InterPro" id="IPR003591">
    <property type="entry name" value="Leu-rich_rpt_typical-subtyp"/>
</dbReference>
<dbReference type="SMART" id="SM00364">
    <property type="entry name" value="LRR_BAC"/>
    <property type="match status" value="3"/>
</dbReference>
<dbReference type="AlphaFoldDB" id="A0A8S4RUD7"/>
<gene>
    <name evidence="3" type="primary">jg3797</name>
    <name evidence="3" type="ORF">PAEG_LOCUS16979</name>
</gene>
<dbReference type="PANTHER" id="PTHR48051:SF1">
    <property type="entry name" value="RAS SUPPRESSOR PROTEIN 1"/>
    <property type="match status" value="1"/>
</dbReference>
<reference evidence="3" key="1">
    <citation type="submission" date="2022-03" db="EMBL/GenBank/DDBJ databases">
        <authorList>
            <person name="Lindestad O."/>
        </authorList>
    </citation>
    <scope>NUCLEOTIDE SEQUENCE</scope>
</reference>
<keyword evidence="2" id="KW-0677">Repeat</keyword>
<evidence type="ECO:0000313" key="3">
    <source>
        <dbReference type="EMBL" id="CAH2240389.1"/>
    </source>
</evidence>
<dbReference type="InterPro" id="IPR050216">
    <property type="entry name" value="LRR_domain-containing"/>
</dbReference>
<dbReference type="Pfam" id="PF13855">
    <property type="entry name" value="LRR_8"/>
    <property type="match status" value="1"/>
</dbReference>
<dbReference type="EMBL" id="CAKXAJ010025504">
    <property type="protein sequence ID" value="CAH2240389.1"/>
    <property type="molecule type" value="Genomic_DNA"/>
</dbReference>
<keyword evidence="1" id="KW-0433">Leucine-rich repeat</keyword>
<dbReference type="SUPFAM" id="SSF52075">
    <property type="entry name" value="Outer arm dynein light chain 1"/>
    <property type="match status" value="1"/>
</dbReference>
<dbReference type="InterPro" id="IPR032675">
    <property type="entry name" value="LRR_dom_sf"/>
</dbReference>